<keyword evidence="2" id="KW-0472">Membrane</keyword>
<keyword evidence="2" id="KW-1133">Transmembrane helix</keyword>
<evidence type="ECO:0000256" key="1">
    <source>
        <dbReference type="SAM" id="MobiDB-lite"/>
    </source>
</evidence>
<protein>
    <submittedName>
        <fullName evidence="3">Uncharacterized protein</fullName>
    </submittedName>
</protein>
<feature type="transmembrane region" description="Helical" evidence="2">
    <location>
        <begin position="167"/>
        <end position="188"/>
    </location>
</feature>
<evidence type="ECO:0000256" key="2">
    <source>
        <dbReference type="SAM" id="Phobius"/>
    </source>
</evidence>
<reference evidence="3" key="1">
    <citation type="submission" date="2019-12" db="EMBL/GenBank/DDBJ databases">
        <title>An insight into the sialome of adult female Ixodes ricinus ticks feeding for 6 days.</title>
        <authorList>
            <person name="Perner J."/>
            <person name="Ribeiro J.M.C."/>
        </authorList>
    </citation>
    <scope>NUCLEOTIDE SEQUENCE</scope>
    <source>
        <strain evidence="3">Semi-engorged</strain>
        <tissue evidence="3">Salivary glands</tissue>
    </source>
</reference>
<evidence type="ECO:0000313" key="3">
    <source>
        <dbReference type="EMBL" id="MXU96918.1"/>
    </source>
</evidence>
<keyword evidence="2" id="KW-0812">Transmembrane</keyword>
<name>A0A6B0V6J6_IXORI</name>
<proteinExistence type="predicted"/>
<dbReference type="EMBL" id="GIFC01014835">
    <property type="protein sequence ID" value="MXU96918.1"/>
    <property type="molecule type" value="Transcribed_RNA"/>
</dbReference>
<dbReference type="AlphaFoldDB" id="A0A6B0V6J6"/>
<organism evidence="3">
    <name type="scientific">Ixodes ricinus</name>
    <name type="common">Common tick</name>
    <name type="synonym">Acarus ricinus</name>
    <dbReference type="NCBI Taxonomy" id="34613"/>
    <lineage>
        <taxon>Eukaryota</taxon>
        <taxon>Metazoa</taxon>
        <taxon>Ecdysozoa</taxon>
        <taxon>Arthropoda</taxon>
        <taxon>Chelicerata</taxon>
        <taxon>Arachnida</taxon>
        <taxon>Acari</taxon>
        <taxon>Parasitiformes</taxon>
        <taxon>Ixodida</taxon>
        <taxon>Ixodoidea</taxon>
        <taxon>Ixodidae</taxon>
        <taxon>Ixodinae</taxon>
        <taxon>Ixodes</taxon>
    </lineage>
</organism>
<sequence>MASVSFQAGPLGCCSSSAGATLPLGSSSAAFSGERRSSAGLPSRSVSDESSRLGASSGASPPALRCRSVRRVTRPSSGGERARRPLRSWRCAWPPESLSSPSEPSRSEASWSDVASLAVRTACLRTPRPLRRAMAAPRSSSDALLSLLLLLLSSPLLPLLSLSLLPLVLPLLPLPLVLLPLVLLLLLLRFARPSTSWSVPSRLKIRTSSESGKYDGKAYASETMKGAGISTSVQR</sequence>
<feature type="region of interest" description="Disordered" evidence="1">
    <location>
        <begin position="25"/>
        <end position="83"/>
    </location>
</feature>
<accession>A0A6B0V6J6</accession>